<dbReference type="EMBL" id="VIIS01001257">
    <property type="protein sequence ID" value="KAF0300521.1"/>
    <property type="molecule type" value="Genomic_DNA"/>
</dbReference>
<dbReference type="InterPro" id="IPR052976">
    <property type="entry name" value="Scoloptoxin-like"/>
</dbReference>
<dbReference type="PANTHER" id="PTHR22933">
    <property type="entry name" value="FI18007P1-RELATED"/>
    <property type="match status" value="1"/>
</dbReference>
<dbReference type="SUPFAM" id="SSF57625">
    <property type="entry name" value="Invertebrate chitin-binding proteins"/>
    <property type="match status" value="1"/>
</dbReference>
<proteinExistence type="predicted"/>
<dbReference type="Proteomes" id="UP000440578">
    <property type="component" value="Unassembled WGS sequence"/>
</dbReference>
<dbReference type="GO" id="GO:0005576">
    <property type="term" value="C:extracellular region"/>
    <property type="evidence" value="ECO:0007669"/>
    <property type="project" value="InterPro"/>
</dbReference>
<evidence type="ECO:0000256" key="2">
    <source>
        <dbReference type="SAM" id="SignalP"/>
    </source>
</evidence>
<protein>
    <recommendedName>
        <fullName evidence="3">Chitin-binding type-2 domain-containing protein</fullName>
    </recommendedName>
</protein>
<comment type="caution">
    <text evidence="4">The sequence shown here is derived from an EMBL/GenBank/DDBJ whole genome shotgun (WGS) entry which is preliminary data.</text>
</comment>
<dbReference type="SMART" id="SM00494">
    <property type="entry name" value="ChtBD2"/>
    <property type="match status" value="1"/>
</dbReference>
<evidence type="ECO:0000256" key="1">
    <source>
        <dbReference type="SAM" id="MobiDB-lite"/>
    </source>
</evidence>
<reference evidence="4 5" key="1">
    <citation type="submission" date="2019-07" db="EMBL/GenBank/DDBJ databases">
        <title>Draft genome assembly of a fouling barnacle, Amphibalanus amphitrite (Darwin, 1854): The first reference genome for Thecostraca.</title>
        <authorList>
            <person name="Kim W."/>
        </authorList>
    </citation>
    <scope>NUCLEOTIDE SEQUENCE [LARGE SCALE GENOMIC DNA]</scope>
    <source>
        <strain evidence="4">SNU_AA5</strain>
        <tissue evidence="4">Soma without cirri and trophi</tissue>
    </source>
</reference>
<feature type="domain" description="Chitin-binding type-2" evidence="3">
    <location>
        <begin position="156"/>
        <end position="220"/>
    </location>
</feature>
<gene>
    <name evidence="4" type="ORF">FJT64_026990</name>
</gene>
<dbReference type="OrthoDB" id="10059269at2759"/>
<dbReference type="Gene3D" id="2.170.140.10">
    <property type="entry name" value="Chitin binding domain"/>
    <property type="match status" value="1"/>
</dbReference>
<feature type="chain" id="PRO_5025657246" description="Chitin-binding type-2 domain-containing protein" evidence="2">
    <location>
        <begin position="21"/>
        <end position="255"/>
    </location>
</feature>
<dbReference type="InterPro" id="IPR002557">
    <property type="entry name" value="Chitin-bd_dom"/>
</dbReference>
<dbReference type="AlphaFoldDB" id="A0A6A4WEV8"/>
<accession>A0A6A4WEV8</accession>
<dbReference type="InterPro" id="IPR036508">
    <property type="entry name" value="Chitin-bd_dom_sf"/>
</dbReference>
<feature type="signal peptide" evidence="2">
    <location>
        <begin position="1"/>
        <end position="20"/>
    </location>
</feature>
<dbReference type="Pfam" id="PF01607">
    <property type="entry name" value="CBM_14"/>
    <property type="match status" value="1"/>
</dbReference>
<evidence type="ECO:0000259" key="3">
    <source>
        <dbReference type="PROSITE" id="PS50940"/>
    </source>
</evidence>
<feature type="region of interest" description="Disordered" evidence="1">
    <location>
        <begin position="73"/>
        <end position="92"/>
    </location>
</feature>
<dbReference type="PROSITE" id="PS50940">
    <property type="entry name" value="CHIT_BIND_II"/>
    <property type="match status" value="1"/>
</dbReference>
<keyword evidence="5" id="KW-1185">Reference proteome</keyword>
<organism evidence="4 5">
    <name type="scientific">Amphibalanus amphitrite</name>
    <name type="common">Striped barnacle</name>
    <name type="synonym">Balanus amphitrite</name>
    <dbReference type="NCBI Taxonomy" id="1232801"/>
    <lineage>
        <taxon>Eukaryota</taxon>
        <taxon>Metazoa</taxon>
        <taxon>Ecdysozoa</taxon>
        <taxon>Arthropoda</taxon>
        <taxon>Crustacea</taxon>
        <taxon>Multicrustacea</taxon>
        <taxon>Cirripedia</taxon>
        <taxon>Thoracica</taxon>
        <taxon>Thoracicalcarea</taxon>
        <taxon>Balanomorpha</taxon>
        <taxon>Balanoidea</taxon>
        <taxon>Balanidae</taxon>
        <taxon>Amphibalaninae</taxon>
        <taxon>Amphibalanus</taxon>
    </lineage>
</organism>
<name>A0A6A4WEV8_AMPAM</name>
<sequence>MTSRLALCTLALLAAIQVSSQDTLYRGQIPKRAGRPPRPQVEDPSAYDNYVSPDGGPVALPLVAGLPPVGPPLAHGALPPPPPPLPIRTYQPKPFVPRERKQVQKLQPAGPVLYTAPEGKLHEPRYGSGIDIQDLSKIPGYPGKDYPVLAYVPETKFTCDSVPHRPGLYADVETGCQAYHICEEDNRHGYTGANFLCTNGTIFNQYELTCDWWYNVNCADSVNLYEVNLDPYKNPYLTTPEKEAEKAARQAQPYV</sequence>
<dbReference type="PANTHER" id="PTHR22933:SF42">
    <property type="entry name" value="FI18455P1-RELATED"/>
    <property type="match status" value="1"/>
</dbReference>
<evidence type="ECO:0000313" key="4">
    <source>
        <dbReference type="EMBL" id="KAF0300521.1"/>
    </source>
</evidence>
<feature type="region of interest" description="Disordered" evidence="1">
    <location>
        <begin position="27"/>
        <end position="52"/>
    </location>
</feature>
<keyword evidence="2" id="KW-0732">Signal</keyword>
<dbReference type="GO" id="GO:0008061">
    <property type="term" value="F:chitin binding"/>
    <property type="evidence" value="ECO:0007669"/>
    <property type="project" value="InterPro"/>
</dbReference>
<evidence type="ECO:0000313" key="5">
    <source>
        <dbReference type="Proteomes" id="UP000440578"/>
    </source>
</evidence>